<gene>
    <name evidence="1" type="ORF">N8E88_29440</name>
</gene>
<evidence type="ECO:0000313" key="1">
    <source>
        <dbReference type="EMBL" id="UXN60566.1"/>
    </source>
</evidence>
<evidence type="ECO:0000313" key="2">
    <source>
        <dbReference type="Proteomes" id="UP001061991"/>
    </source>
</evidence>
<protein>
    <submittedName>
        <fullName evidence="1">Uncharacterized protein</fullName>
    </submittedName>
</protein>
<accession>A0ACD4D3X1</accession>
<proteinExistence type="predicted"/>
<dbReference type="Proteomes" id="UP001061991">
    <property type="component" value="Chromosome"/>
</dbReference>
<name>A0ACD4D3X1_9HYPH</name>
<organism evidence="1 2">
    <name type="scientific">Phyllobacterium zundukense</name>
    <dbReference type="NCBI Taxonomy" id="1867719"/>
    <lineage>
        <taxon>Bacteria</taxon>
        <taxon>Pseudomonadati</taxon>
        <taxon>Pseudomonadota</taxon>
        <taxon>Alphaproteobacteria</taxon>
        <taxon>Hyphomicrobiales</taxon>
        <taxon>Phyllobacteriaceae</taxon>
        <taxon>Phyllobacterium</taxon>
    </lineage>
</organism>
<reference evidence="1" key="1">
    <citation type="submission" date="2022-09" db="EMBL/GenBank/DDBJ databases">
        <title>Interaction between co-microsymbionts with complementary sets of symbiotic genes in legume-rhizobium systems.</title>
        <authorList>
            <person name="Safronova V."/>
            <person name="Sazanova A."/>
            <person name="Afonin A."/>
            <person name="Chirak E."/>
        </authorList>
    </citation>
    <scope>NUCLEOTIDE SEQUENCE</scope>
    <source>
        <strain evidence="1">A18/3m</strain>
    </source>
</reference>
<dbReference type="EMBL" id="CP104973">
    <property type="protein sequence ID" value="UXN60566.1"/>
    <property type="molecule type" value="Genomic_DNA"/>
</dbReference>
<keyword evidence="2" id="KW-1185">Reference proteome</keyword>
<sequence>MKRHGSSLATTIAAIMLLAGSIPATAQDGMGFDVNVTLSPKAAARLAAEKEGIVVFADYYGDPKRSAAKRANEIGQIDLNQQDETVQIPGTGGHAHVSGAKVDTKRLDWLAGPAKVNVNVASARKTNPDNLLACDFIDGALADVMKAPVTLHCYLIEEKHPDTKLKP</sequence>